<keyword evidence="2" id="KW-1185">Reference proteome</keyword>
<dbReference type="EMBL" id="CAJRST010017779">
    <property type="protein sequence ID" value="CAG5945841.1"/>
    <property type="molecule type" value="Genomic_DNA"/>
</dbReference>
<dbReference type="AlphaFoldDB" id="A0A8S4BEX3"/>
<protein>
    <submittedName>
        <fullName evidence="1">(Atlantic silverside) hypothetical protein</fullName>
    </submittedName>
</protein>
<proteinExistence type="predicted"/>
<evidence type="ECO:0000313" key="1">
    <source>
        <dbReference type="EMBL" id="CAG5945841.1"/>
    </source>
</evidence>
<reference evidence="1" key="1">
    <citation type="submission" date="2021-05" db="EMBL/GenBank/DDBJ databases">
        <authorList>
            <person name="Tigano A."/>
        </authorList>
    </citation>
    <scope>NUCLEOTIDE SEQUENCE</scope>
</reference>
<gene>
    <name evidence="1" type="ORF">MMEN_LOCUS14095</name>
</gene>
<sequence length="61" mass="7108">MARVRDPHGDCEPEEVSDWSFDENCLFCCLRREKYKFFWGPLEPEGPGLVDDLVPLHLELA</sequence>
<dbReference type="OrthoDB" id="9948503at2759"/>
<dbReference type="Proteomes" id="UP000677803">
    <property type="component" value="Unassembled WGS sequence"/>
</dbReference>
<evidence type="ECO:0000313" key="2">
    <source>
        <dbReference type="Proteomes" id="UP000677803"/>
    </source>
</evidence>
<comment type="caution">
    <text evidence="1">The sequence shown here is derived from an EMBL/GenBank/DDBJ whole genome shotgun (WGS) entry which is preliminary data.</text>
</comment>
<organism evidence="1 2">
    <name type="scientific">Menidia menidia</name>
    <name type="common">Atlantic silverside</name>
    <dbReference type="NCBI Taxonomy" id="238744"/>
    <lineage>
        <taxon>Eukaryota</taxon>
        <taxon>Metazoa</taxon>
        <taxon>Chordata</taxon>
        <taxon>Craniata</taxon>
        <taxon>Vertebrata</taxon>
        <taxon>Euteleostomi</taxon>
        <taxon>Actinopterygii</taxon>
        <taxon>Neopterygii</taxon>
        <taxon>Teleostei</taxon>
        <taxon>Neoteleostei</taxon>
        <taxon>Acanthomorphata</taxon>
        <taxon>Ovalentaria</taxon>
        <taxon>Atherinomorphae</taxon>
        <taxon>Atheriniformes</taxon>
        <taxon>Atherinopsidae</taxon>
        <taxon>Menidiinae</taxon>
        <taxon>Menidia</taxon>
    </lineage>
</organism>
<name>A0A8S4BEX3_9TELE</name>
<accession>A0A8S4BEX3</accession>